<feature type="compositionally biased region" description="Low complexity" evidence="1">
    <location>
        <begin position="59"/>
        <end position="77"/>
    </location>
</feature>
<proteinExistence type="predicted"/>
<dbReference type="Proteomes" id="UP001165160">
    <property type="component" value="Unassembled WGS sequence"/>
</dbReference>
<evidence type="ECO:0000313" key="3">
    <source>
        <dbReference type="Proteomes" id="UP001165160"/>
    </source>
</evidence>
<evidence type="ECO:0000256" key="1">
    <source>
        <dbReference type="SAM" id="MobiDB-lite"/>
    </source>
</evidence>
<keyword evidence="3" id="KW-1185">Reference proteome</keyword>
<feature type="compositionally biased region" description="Polar residues" evidence="1">
    <location>
        <begin position="44"/>
        <end position="57"/>
    </location>
</feature>
<feature type="region of interest" description="Disordered" evidence="1">
    <location>
        <begin position="247"/>
        <end position="267"/>
    </location>
</feature>
<organism evidence="2 3">
    <name type="scientific">Triparma verrucosa</name>
    <dbReference type="NCBI Taxonomy" id="1606542"/>
    <lineage>
        <taxon>Eukaryota</taxon>
        <taxon>Sar</taxon>
        <taxon>Stramenopiles</taxon>
        <taxon>Ochrophyta</taxon>
        <taxon>Bolidophyceae</taxon>
        <taxon>Parmales</taxon>
        <taxon>Triparmaceae</taxon>
        <taxon>Triparma</taxon>
    </lineage>
</organism>
<name>A0A9W7KXC7_9STRA</name>
<feature type="region of interest" description="Disordered" evidence="1">
    <location>
        <begin position="1"/>
        <end position="235"/>
    </location>
</feature>
<reference evidence="3" key="1">
    <citation type="journal article" date="2023" name="Commun. Biol.">
        <title>Genome analysis of Parmales, the sister group of diatoms, reveals the evolutionary specialization of diatoms from phago-mixotrophs to photoautotrophs.</title>
        <authorList>
            <person name="Ban H."/>
            <person name="Sato S."/>
            <person name="Yoshikawa S."/>
            <person name="Yamada K."/>
            <person name="Nakamura Y."/>
            <person name="Ichinomiya M."/>
            <person name="Sato N."/>
            <person name="Blanc-Mathieu R."/>
            <person name="Endo H."/>
            <person name="Kuwata A."/>
            <person name="Ogata H."/>
        </authorList>
    </citation>
    <scope>NUCLEOTIDE SEQUENCE [LARGE SCALE GENOMIC DNA]</scope>
    <source>
        <strain evidence="3">NIES 3699</strain>
    </source>
</reference>
<feature type="compositionally biased region" description="Gly residues" evidence="1">
    <location>
        <begin position="166"/>
        <end position="177"/>
    </location>
</feature>
<accession>A0A9W7KXC7</accession>
<dbReference type="EMBL" id="BRXX01000503">
    <property type="protein sequence ID" value="GMI14690.1"/>
    <property type="molecule type" value="Genomic_DNA"/>
</dbReference>
<comment type="caution">
    <text evidence="2">The sequence shown here is derived from an EMBL/GenBank/DDBJ whole genome shotgun (WGS) entry which is preliminary data.</text>
</comment>
<feature type="compositionally biased region" description="Low complexity" evidence="1">
    <location>
        <begin position="92"/>
        <end position="102"/>
    </location>
</feature>
<sequence length="476" mass="49943">MSSSTSLENFNPNHASRSARLSKREGNEKGQVLGARVARPSPGLRQTTNAGRTTPNKKASISSLRAAAATATSNLFSSPPPSCVPPPPPASPSLNSTPKQSNRGGGGLLSRPRSALKSGPVRVKTPSRKSIKTTRRYDDEKGRQVGAKGQPSSALMKATKASVSGQYGGMGGGGGIFKGNLGSYNKKGEGGTPSKSRGSGGVRSKGLRKEKERETAVELEAEKEHSPSSDDVNASCISGITEASGVGGYLPPSLPHHPREKEEDDNCTLGSEASVLPIQLKTANLLPPSGDFILNLELPAGERREKDDDDTVGSLESSLLRAMDNIGDAGEEEENEQLRCEDPLAKKFKDEDTVGTIVGEEGLDMGACRIQGDGDDFSLRCCDPVGREMERVSISPSLGQAGQGLFGGGGGGGGGVCDEEKKCMGEEGGEEEEEEEEEIRGMGVRQLSGDLTTLMNVQGSPSLKRPKAVKLEERLV</sequence>
<evidence type="ECO:0000313" key="2">
    <source>
        <dbReference type="EMBL" id="GMI14690.1"/>
    </source>
</evidence>
<feature type="compositionally biased region" description="Basic residues" evidence="1">
    <location>
        <begin position="125"/>
        <end position="134"/>
    </location>
</feature>
<feature type="region of interest" description="Disordered" evidence="1">
    <location>
        <begin position="396"/>
        <end position="439"/>
    </location>
</feature>
<feature type="compositionally biased region" description="Basic and acidic residues" evidence="1">
    <location>
        <begin position="207"/>
        <end position="228"/>
    </location>
</feature>
<dbReference type="AlphaFoldDB" id="A0A9W7KXC7"/>
<feature type="compositionally biased region" description="Pro residues" evidence="1">
    <location>
        <begin position="78"/>
        <end position="91"/>
    </location>
</feature>
<feature type="compositionally biased region" description="Polar residues" evidence="1">
    <location>
        <begin position="1"/>
        <end position="16"/>
    </location>
</feature>
<feature type="compositionally biased region" description="Acidic residues" evidence="1">
    <location>
        <begin position="427"/>
        <end position="438"/>
    </location>
</feature>
<feature type="compositionally biased region" description="Gly residues" evidence="1">
    <location>
        <begin position="401"/>
        <end position="416"/>
    </location>
</feature>
<protein>
    <submittedName>
        <fullName evidence="2">Uncharacterized protein</fullName>
    </submittedName>
</protein>
<gene>
    <name evidence="2" type="ORF">TrVE_jg1570</name>
</gene>